<proteinExistence type="predicted"/>
<accession>W4S4S1</accession>
<name>W4S4S1_9XANT</name>
<dbReference type="InterPro" id="IPR050400">
    <property type="entry name" value="Bact_Cytoskel_RodZ"/>
</dbReference>
<dbReference type="SUPFAM" id="SSF47413">
    <property type="entry name" value="lambda repressor-like DNA-binding domains"/>
    <property type="match status" value="1"/>
</dbReference>
<comment type="caution">
    <text evidence="1">The sequence shown here is derived from an EMBL/GenBank/DDBJ whole genome shotgun (WGS) entry which is preliminary data.</text>
</comment>
<sequence length="74" mass="8292">MISDSNPNPFEQEKGCGQHLRDAREAAGLSVDDVAGKLRMPARVVRSLEQEEWQRWVRRSLCAVSCAVMRGCCT</sequence>
<organism evidence="1 2">
    <name type="scientific">Xanthomonas arboricola pv. pruni str. MAFF 311562</name>
    <dbReference type="NCBI Taxonomy" id="1414836"/>
    <lineage>
        <taxon>Bacteria</taxon>
        <taxon>Pseudomonadati</taxon>
        <taxon>Pseudomonadota</taxon>
        <taxon>Gammaproteobacteria</taxon>
        <taxon>Lysobacterales</taxon>
        <taxon>Lysobacteraceae</taxon>
        <taxon>Xanthomonas</taxon>
    </lineage>
</organism>
<dbReference type="AlphaFoldDB" id="W4S4S1"/>
<protein>
    <recommendedName>
        <fullName evidence="3">Helix-turn-helix domain-containing protein</fullName>
    </recommendedName>
</protein>
<dbReference type="PANTHER" id="PTHR34475">
    <property type="match status" value="1"/>
</dbReference>
<dbReference type="InterPro" id="IPR010982">
    <property type="entry name" value="Lambda_DNA-bd_dom_sf"/>
</dbReference>
<dbReference type="Gene3D" id="1.10.260.40">
    <property type="entry name" value="lambda repressor-like DNA-binding domains"/>
    <property type="match status" value="1"/>
</dbReference>
<dbReference type="Proteomes" id="UP000019143">
    <property type="component" value="Unassembled WGS sequence"/>
</dbReference>
<gene>
    <name evidence="1" type="ORF">XPU_2441</name>
</gene>
<dbReference type="EMBL" id="BAVB01000278">
    <property type="protein sequence ID" value="GAE50909.1"/>
    <property type="molecule type" value="Genomic_DNA"/>
</dbReference>
<dbReference type="GO" id="GO:0003677">
    <property type="term" value="F:DNA binding"/>
    <property type="evidence" value="ECO:0007669"/>
    <property type="project" value="InterPro"/>
</dbReference>
<evidence type="ECO:0000313" key="2">
    <source>
        <dbReference type="Proteomes" id="UP000019143"/>
    </source>
</evidence>
<dbReference type="Pfam" id="PF13413">
    <property type="entry name" value="HTH_25"/>
    <property type="match status" value="1"/>
</dbReference>
<evidence type="ECO:0000313" key="1">
    <source>
        <dbReference type="EMBL" id="GAE50909.1"/>
    </source>
</evidence>
<dbReference type="PANTHER" id="PTHR34475:SF1">
    <property type="entry name" value="CYTOSKELETON PROTEIN RODZ"/>
    <property type="match status" value="1"/>
</dbReference>
<evidence type="ECO:0008006" key="3">
    <source>
        <dbReference type="Google" id="ProtNLM"/>
    </source>
</evidence>
<reference evidence="1 2" key="1">
    <citation type="submission" date="2014-01" db="EMBL/GenBank/DDBJ databases">
        <title>Genome sequence and analysis of Xanthomonas arboricola pv. pruni.</title>
        <authorList>
            <person name="Fujikawa T."/>
            <person name="Nakazono-Nagaoka E."/>
        </authorList>
    </citation>
    <scope>NUCLEOTIDE SEQUENCE [LARGE SCALE GENOMIC DNA]</scope>
    <source>
        <strain evidence="2">MAFF 311562</strain>
    </source>
</reference>